<keyword evidence="6" id="KW-1185">Reference proteome</keyword>
<dbReference type="PROSITE" id="PS01117">
    <property type="entry name" value="HTH_MARR_1"/>
    <property type="match status" value="1"/>
</dbReference>
<dbReference type="PANTHER" id="PTHR33164:SF43">
    <property type="entry name" value="HTH-TYPE TRANSCRIPTIONAL REPRESSOR YETL"/>
    <property type="match status" value="1"/>
</dbReference>
<evidence type="ECO:0000313" key="6">
    <source>
        <dbReference type="Proteomes" id="UP001262754"/>
    </source>
</evidence>
<proteinExistence type="predicted"/>
<name>A0ABU1N1V6_9CAUL</name>
<dbReference type="SMART" id="SM00347">
    <property type="entry name" value="HTH_MARR"/>
    <property type="match status" value="1"/>
</dbReference>
<keyword evidence="1" id="KW-0805">Transcription regulation</keyword>
<sequence length="145" mass="15441">MGGEISGEDGLTRAQYVALAAFRYELRRFLAFSETAAHGAGLPAQQHQALLVIAGFDGADQPTVGALAERLLIAPHTATELVARMVEAGLIDKIPSREDRRKMRLALTTKAESLLAALSAAHLEELKSLEPALTAALARLGRDQA</sequence>
<dbReference type="Gene3D" id="1.10.10.10">
    <property type="entry name" value="Winged helix-like DNA-binding domain superfamily/Winged helix DNA-binding domain"/>
    <property type="match status" value="1"/>
</dbReference>
<protein>
    <submittedName>
        <fullName evidence="5">DNA-binding MarR family transcriptional regulator</fullName>
    </submittedName>
</protein>
<keyword evidence="2 5" id="KW-0238">DNA-binding</keyword>
<dbReference type="EMBL" id="JAVDRL010000009">
    <property type="protein sequence ID" value="MDR6532431.1"/>
    <property type="molecule type" value="Genomic_DNA"/>
</dbReference>
<evidence type="ECO:0000256" key="3">
    <source>
        <dbReference type="ARBA" id="ARBA00023163"/>
    </source>
</evidence>
<dbReference type="Proteomes" id="UP001262754">
    <property type="component" value="Unassembled WGS sequence"/>
</dbReference>
<dbReference type="InterPro" id="IPR000835">
    <property type="entry name" value="HTH_MarR-typ"/>
</dbReference>
<dbReference type="SUPFAM" id="SSF46785">
    <property type="entry name" value="Winged helix' DNA-binding domain"/>
    <property type="match status" value="1"/>
</dbReference>
<dbReference type="RefSeq" id="WP_200945225.1">
    <property type="nucleotide sequence ID" value="NZ_BMLD01000001.1"/>
</dbReference>
<keyword evidence="3" id="KW-0804">Transcription</keyword>
<feature type="domain" description="HTH marR-type" evidence="4">
    <location>
        <begin position="8"/>
        <end position="145"/>
    </location>
</feature>
<evidence type="ECO:0000256" key="1">
    <source>
        <dbReference type="ARBA" id="ARBA00023015"/>
    </source>
</evidence>
<evidence type="ECO:0000256" key="2">
    <source>
        <dbReference type="ARBA" id="ARBA00023125"/>
    </source>
</evidence>
<evidence type="ECO:0000313" key="5">
    <source>
        <dbReference type="EMBL" id="MDR6532431.1"/>
    </source>
</evidence>
<dbReference type="Pfam" id="PF12802">
    <property type="entry name" value="MarR_2"/>
    <property type="match status" value="1"/>
</dbReference>
<dbReference type="InterPro" id="IPR023187">
    <property type="entry name" value="Tscrpt_reg_MarR-type_CS"/>
</dbReference>
<dbReference type="InterPro" id="IPR036388">
    <property type="entry name" value="WH-like_DNA-bd_sf"/>
</dbReference>
<dbReference type="InterPro" id="IPR036390">
    <property type="entry name" value="WH_DNA-bd_sf"/>
</dbReference>
<reference evidence="5 6" key="1">
    <citation type="submission" date="2023-07" db="EMBL/GenBank/DDBJ databases">
        <title>Sorghum-associated microbial communities from plants grown in Nebraska, USA.</title>
        <authorList>
            <person name="Schachtman D."/>
        </authorList>
    </citation>
    <scope>NUCLEOTIDE SEQUENCE [LARGE SCALE GENOMIC DNA]</scope>
    <source>
        <strain evidence="5 6">DS2154</strain>
    </source>
</reference>
<dbReference type="InterPro" id="IPR039422">
    <property type="entry name" value="MarR/SlyA-like"/>
</dbReference>
<dbReference type="PANTHER" id="PTHR33164">
    <property type="entry name" value="TRANSCRIPTIONAL REGULATOR, MARR FAMILY"/>
    <property type="match status" value="1"/>
</dbReference>
<dbReference type="PROSITE" id="PS50995">
    <property type="entry name" value="HTH_MARR_2"/>
    <property type="match status" value="1"/>
</dbReference>
<accession>A0ABU1N1V6</accession>
<dbReference type="GO" id="GO:0003677">
    <property type="term" value="F:DNA binding"/>
    <property type="evidence" value="ECO:0007669"/>
    <property type="project" value="UniProtKB-KW"/>
</dbReference>
<gene>
    <name evidence="5" type="ORF">J2800_003189</name>
</gene>
<organism evidence="5 6">
    <name type="scientific">Caulobacter rhizosphaerae</name>
    <dbReference type="NCBI Taxonomy" id="2010972"/>
    <lineage>
        <taxon>Bacteria</taxon>
        <taxon>Pseudomonadati</taxon>
        <taxon>Pseudomonadota</taxon>
        <taxon>Alphaproteobacteria</taxon>
        <taxon>Caulobacterales</taxon>
        <taxon>Caulobacteraceae</taxon>
        <taxon>Caulobacter</taxon>
    </lineage>
</organism>
<evidence type="ECO:0000259" key="4">
    <source>
        <dbReference type="PROSITE" id="PS50995"/>
    </source>
</evidence>
<comment type="caution">
    <text evidence="5">The sequence shown here is derived from an EMBL/GenBank/DDBJ whole genome shotgun (WGS) entry which is preliminary data.</text>
</comment>